<accession>A0A4Q2T786</accession>
<evidence type="ECO:0000313" key="2">
    <source>
        <dbReference type="Proteomes" id="UP000291101"/>
    </source>
</evidence>
<proteinExistence type="predicted"/>
<dbReference type="Proteomes" id="UP000291101">
    <property type="component" value="Unassembled WGS sequence"/>
</dbReference>
<dbReference type="EMBL" id="SDWV01000001">
    <property type="protein sequence ID" value="RYC14805.1"/>
    <property type="molecule type" value="Genomic_DNA"/>
</dbReference>
<evidence type="ECO:0000313" key="1">
    <source>
        <dbReference type="EMBL" id="RYC14805.1"/>
    </source>
</evidence>
<name>A0A4Q2T786_9ACTN</name>
<comment type="caution">
    <text evidence="1">The sequence shown here is derived from an EMBL/GenBank/DDBJ whole genome shotgun (WGS) entry which is preliminary data.</text>
</comment>
<dbReference type="OrthoDB" id="5082358at2"/>
<sequence>MKRWISVSAVAAGLECVFSGLDTLDSLEGNPEGFDDDLLAVRGNQSPGGVDRYHGIQSYGMFVKAGAKAFLPSPGQACNGSGG</sequence>
<reference evidence="1 2" key="1">
    <citation type="submission" date="2019-01" db="EMBL/GenBank/DDBJ databases">
        <title>Novel species of Nocardioides.</title>
        <authorList>
            <person name="Liu Q."/>
            <person name="X Y.-H."/>
        </authorList>
    </citation>
    <scope>NUCLEOTIDE SEQUENCE [LARGE SCALE GENOMIC DNA]</scope>
    <source>
        <strain evidence="1 2">HLT2-9</strain>
    </source>
</reference>
<keyword evidence="2" id="KW-1185">Reference proteome</keyword>
<organism evidence="1 2">
    <name type="scientific">Nocardioides zhouii</name>
    <dbReference type="NCBI Taxonomy" id="1168729"/>
    <lineage>
        <taxon>Bacteria</taxon>
        <taxon>Bacillati</taxon>
        <taxon>Actinomycetota</taxon>
        <taxon>Actinomycetes</taxon>
        <taxon>Propionibacteriales</taxon>
        <taxon>Nocardioidaceae</taxon>
        <taxon>Nocardioides</taxon>
    </lineage>
</organism>
<protein>
    <submittedName>
        <fullName evidence="1">Uncharacterized protein</fullName>
    </submittedName>
</protein>
<gene>
    <name evidence="1" type="ORF">EUA94_01405</name>
</gene>
<dbReference type="AlphaFoldDB" id="A0A4Q2T786"/>